<dbReference type="EMBL" id="UYSU01037444">
    <property type="protein sequence ID" value="VDL99049.1"/>
    <property type="molecule type" value="Genomic_DNA"/>
</dbReference>
<name>A0A3P7CLT6_SCHSO</name>
<evidence type="ECO:0000313" key="3">
    <source>
        <dbReference type="Proteomes" id="UP000275846"/>
    </source>
</evidence>
<dbReference type="AlphaFoldDB" id="A0A3P7CLT6"/>
<gene>
    <name evidence="2" type="ORF">SSLN_LOCUS12664</name>
</gene>
<dbReference type="Proteomes" id="UP000275846">
    <property type="component" value="Unassembled WGS sequence"/>
</dbReference>
<reference evidence="2 3" key="1">
    <citation type="submission" date="2018-11" db="EMBL/GenBank/DDBJ databases">
        <authorList>
            <consortium name="Pathogen Informatics"/>
        </authorList>
    </citation>
    <scope>NUCLEOTIDE SEQUENCE [LARGE SCALE GENOMIC DNA]</scope>
    <source>
        <strain evidence="2 3">NST_G2</strain>
    </source>
</reference>
<keyword evidence="3" id="KW-1185">Reference proteome</keyword>
<evidence type="ECO:0000313" key="2">
    <source>
        <dbReference type="EMBL" id="VDL99049.1"/>
    </source>
</evidence>
<proteinExistence type="predicted"/>
<feature type="region of interest" description="Disordered" evidence="1">
    <location>
        <begin position="1"/>
        <end position="33"/>
    </location>
</feature>
<protein>
    <submittedName>
        <fullName evidence="2">Uncharacterized protein</fullName>
    </submittedName>
</protein>
<accession>A0A3P7CLT6</accession>
<organism evidence="2 3">
    <name type="scientific">Schistocephalus solidus</name>
    <name type="common">Tapeworm</name>
    <dbReference type="NCBI Taxonomy" id="70667"/>
    <lineage>
        <taxon>Eukaryota</taxon>
        <taxon>Metazoa</taxon>
        <taxon>Spiralia</taxon>
        <taxon>Lophotrochozoa</taxon>
        <taxon>Platyhelminthes</taxon>
        <taxon>Cestoda</taxon>
        <taxon>Eucestoda</taxon>
        <taxon>Diphyllobothriidea</taxon>
        <taxon>Diphyllobothriidae</taxon>
        <taxon>Schistocephalus</taxon>
    </lineage>
</organism>
<sequence length="102" mass="11319">MSRRGHELIKPPASSWPRRPHAKSPRPPVVTWSARSPRTSRLACVSRARLSLFCRKPASPTWASSWPAASMATELHHGSWFCFSGRATKLDWAIYGVAVAPP</sequence>
<evidence type="ECO:0000256" key="1">
    <source>
        <dbReference type="SAM" id="MobiDB-lite"/>
    </source>
</evidence>